<name>A0A7E4UYB4_PANRE</name>
<dbReference type="InterPro" id="IPR017351">
    <property type="entry name" value="PINCH-1-4-like"/>
</dbReference>
<dbReference type="WBParaSite" id="Pan_g14262.t1">
    <property type="protein sequence ID" value="Pan_g14262.t1"/>
    <property type="gene ID" value="Pan_g14262"/>
</dbReference>
<evidence type="ECO:0000256" key="1">
    <source>
        <dbReference type="ARBA" id="ARBA00022723"/>
    </source>
</evidence>
<dbReference type="GO" id="GO:0005911">
    <property type="term" value="C:cell-cell junction"/>
    <property type="evidence" value="ECO:0007669"/>
    <property type="project" value="TreeGrafter"/>
</dbReference>
<feature type="domain" description="LIM zinc-binding" evidence="5">
    <location>
        <begin position="149"/>
        <end position="207"/>
    </location>
</feature>
<evidence type="ECO:0000313" key="6">
    <source>
        <dbReference type="Proteomes" id="UP000492821"/>
    </source>
</evidence>
<keyword evidence="3 4" id="KW-0440">LIM domain</keyword>
<dbReference type="PROSITE" id="PS00478">
    <property type="entry name" value="LIM_DOMAIN_1"/>
    <property type="match status" value="3"/>
</dbReference>
<dbReference type="GO" id="GO:1900026">
    <property type="term" value="P:positive regulation of substrate adhesion-dependent cell spreading"/>
    <property type="evidence" value="ECO:0007669"/>
    <property type="project" value="TreeGrafter"/>
</dbReference>
<reference evidence="6" key="1">
    <citation type="journal article" date="2013" name="Genetics">
        <title>The draft genome and transcriptome of Panagrellus redivivus are shaped by the harsh demands of a free-living lifestyle.</title>
        <authorList>
            <person name="Srinivasan J."/>
            <person name="Dillman A.R."/>
            <person name="Macchietto M.G."/>
            <person name="Heikkinen L."/>
            <person name="Lakso M."/>
            <person name="Fracchia K.M."/>
            <person name="Antoshechkin I."/>
            <person name="Mortazavi A."/>
            <person name="Wong G."/>
            <person name="Sternberg P.W."/>
        </authorList>
    </citation>
    <scope>NUCLEOTIDE SEQUENCE [LARGE SCALE GENOMIC DNA]</scope>
    <source>
        <strain evidence="6">MT8872</strain>
    </source>
</reference>
<protein>
    <submittedName>
        <fullName evidence="7">LIM domain-containing protein</fullName>
    </submittedName>
</protein>
<dbReference type="InterPro" id="IPR001781">
    <property type="entry name" value="Znf_LIM"/>
</dbReference>
<evidence type="ECO:0000256" key="2">
    <source>
        <dbReference type="ARBA" id="ARBA00022833"/>
    </source>
</evidence>
<evidence type="ECO:0000313" key="7">
    <source>
        <dbReference type="WBParaSite" id="Pan_g14262.t1"/>
    </source>
</evidence>
<keyword evidence="2 4" id="KW-0862">Zinc</keyword>
<dbReference type="Gene3D" id="2.10.110.10">
    <property type="entry name" value="Cysteine Rich Protein"/>
    <property type="match status" value="5"/>
</dbReference>
<evidence type="ECO:0000259" key="5">
    <source>
        <dbReference type="PROSITE" id="PS50023"/>
    </source>
</evidence>
<dbReference type="GO" id="GO:0098609">
    <property type="term" value="P:cell-cell adhesion"/>
    <property type="evidence" value="ECO:0007669"/>
    <property type="project" value="TreeGrafter"/>
</dbReference>
<reference evidence="7" key="2">
    <citation type="submission" date="2020-10" db="UniProtKB">
        <authorList>
            <consortium name="WormBaseParasite"/>
        </authorList>
    </citation>
    <scope>IDENTIFICATION</scope>
</reference>
<sequence length="347" mass="40433">MELGALSSSSLYNRRQQKTIVAADTLAEAQCALCKEVFQPDEQYYAVDELYFHPACFTCAQCFNPLGEETYFKFGRKLYCEYDYCQNYAPVCQQCRGFVIGTVLKTVRGNYHPECLKCDDCDRTIETALYVKNMKCLCGNCYKPHTKVERCAKCRIEVLPEERIWFRGDVYHANHFDCKKCSKKLDNRAQIWRENVYCQECYDHRLMRTCAHCHKVIDSQNERCKQAGDKFYHVDHIFCFKCGLNLKNAGFFPHNGENYCMKCRLTEIGVNCEVCQKTSKNMLTVFGKHYCQKCFRCVHCQKFFTAKSTIANFDNQPTCKKCFDKLPKELRKRLKEDAKATSPKATS</sequence>
<accession>A0A7E4UYB4</accession>
<dbReference type="SUPFAM" id="SSF57716">
    <property type="entry name" value="Glucocorticoid receptor-like (DNA-binding domain)"/>
    <property type="match status" value="3"/>
</dbReference>
<dbReference type="GO" id="GO:0046872">
    <property type="term" value="F:metal ion binding"/>
    <property type="evidence" value="ECO:0007669"/>
    <property type="project" value="UniProtKB-KW"/>
</dbReference>
<dbReference type="CDD" id="cd08368">
    <property type="entry name" value="LIM"/>
    <property type="match status" value="1"/>
</dbReference>
<dbReference type="GO" id="GO:0005737">
    <property type="term" value="C:cytoplasm"/>
    <property type="evidence" value="ECO:0007669"/>
    <property type="project" value="TreeGrafter"/>
</dbReference>
<dbReference type="GO" id="GO:0045216">
    <property type="term" value="P:cell-cell junction organization"/>
    <property type="evidence" value="ECO:0007669"/>
    <property type="project" value="TreeGrafter"/>
</dbReference>
<dbReference type="PROSITE" id="PS50023">
    <property type="entry name" value="LIM_DOMAIN_2"/>
    <property type="match status" value="3"/>
</dbReference>
<evidence type="ECO:0000256" key="3">
    <source>
        <dbReference type="ARBA" id="ARBA00023038"/>
    </source>
</evidence>
<keyword evidence="1 4" id="KW-0479">Metal-binding</keyword>
<keyword evidence="6" id="KW-1185">Reference proteome</keyword>
<dbReference type="GO" id="GO:0005925">
    <property type="term" value="C:focal adhesion"/>
    <property type="evidence" value="ECO:0007669"/>
    <property type="project" value="TreeGrafter"/>
</dbReference>
<organism evidence="6 7">
    <name type="scientific">Panagrellus redivivus</name>
    <name type="common">Microworm</name>
    <dbReference type="NCBI Taxonomy" id="6233"/>
    <lineage>
        <taxon>Eukaryota</taxon>
        <taxon>Metazoa</taxon>
        <taxon>Ecdysozoa</taxon>
        <taxon>Nematoda</taxon>
        <taxon>Chromadorea</taxon>
        <taxon>Rhabditida</taxon>
        <taxon>Tylenchina</taxon>
        <taxon>Panagrolaimomorpha</taxon>
        <taxon>Panagrolaimoidea</taxon>
        <taxon>Panagrolaimidae</taxon>
        <taxon>Panagrellus</taxon>
    </lineage>
</organism>
<feature type="domain" description="LIM zinc-binding" evidence="5">
    <location>
        <begin position="208"/>
        <end position="270"/>
    </location>
</feature>
<dbReference type="PANTHER" id="PTHR24210">
    <property type="entry name" value="LIM DOMAIN-CONTAINING PROTEIN"/>
    <property type="match status" value="1"/>
</dbReference>
<feature type="domain" description="LIM zinc-binding" evidence="5">
    <location>
        <begin position="29"/>
        <end position="90"/>
    </location>
</feature>
<dbReference type="AlphaFoldDB" id="A0A7E4UYB4"/>
<dbReference type="Pfam" id="PF00412">
    <property type="entry name" value="LIM"/>
    <property type="match status" value="5"/>
</dbReference>
<dbReference type="Proteomes" id="UP000492821">
    <property type="component" value="Unassembled WGS sequence"/>
</dbReference>
<dbReference type="SMART" id="SM00132">
    <property type="entry name" value="LIM"/>
    <property type="match status" value="5"/>
</dbReference>
<evidence type="ECO:0000256" key="4">
    <source>
        <dbReference type="PROSITE-ProRule" id="PRU00125"/>
    </source>
</evidence>
<dbReference type="GO" id="GO:2001046">
    <property type="term" value="P:positive regulation of integrin-mediated signaling pathway"/>
    <property type="evidence" value="ECO:0007669"/>
    <property type="project" value="TreeGrafter"/>
</dbReference>
<proteinExistence type="predicted"/>
<dbReference type="PANTHER" id="PTHR24210:SF7">
    <property type="entry name" value="LIM DOMAIN-CONTAINING PROTEIN PIN-2"/>
    <property type="match status" value="1"/>
</dbReference>